<dbReference type="EMBL" id="CP040852">
    <property type="protein sequence ID" value="QIA88767.1"/>
    <property type="molecule type" value="Genomic_DNA"/>
</dbReference>
<dbReference type="AlphaFoldDB" id="A0AAE6WF56"/>
<evidence type="ECO:0000313" key="4">
    <source>
        <dbReference type="EMBL" id="QIA89899.1"/>
    </source>
</evidence>
<dbReference type="RefSeq" id="WP_163588476.1">
    <property type="nucleotide sequence ID" value="NZ_CP040852.1"/>
</dbReference>
<name>A0AAE6WF56_9LACO</name>
<accession>A0AAE6WF56</accession>
<dbReference type="EMBL" id="CP040852">
    <property type="protein sequence ID" value="QIA89899.1"/>
    <property type="molecule type" value="Genomic_DNA"/>
</dbReference>
<keyword evidence="1" id="KW-0812">Transmembrane</keyword>
<keyword evidence="1" id="KW-0472">Membrane</keyword>
<keyword evidence="1" id="KW-1133">Transmembrane helix</keyword>
<reference evidence="3 5" key="1">
    <citation type="journal article" date="2019" name="Nat. Med.">
        <title>Preventing dysbiosis of the neonatal mouse intestinal microbiome protects against late-onset sepsis.</title>
        <authorList>
            <person name="Singer J.R."/>
            <person name="Blosser E.G."/>
            <person name="Zindl C.L."/>
            <person name="Silberger D.J."/>
            <person name="Conlan S."/>
            <person name="Laufer V.A."/>
            <person name="DiToro D."/>
            <person name="Deming C."/>
            <person name="Kumar R."/>
            <person name="Morrow C.D."/>
            <person name="Segre J.A."/>
            <person name="Gray M.J."/>
            <person name="Randolph D.A."/>
            <person name="Weaver C.T."/>
        </authorList>
    </citation>
    <scope>NUCLEOTIDE SEQUENCE [LARGE SCALE GENOMIC DNA]</scope>
    <source>
        <strain evidence="3 5">V10</strain>
    </source>
</reference>
<evidence type="ECO:0000256" key="1">
    <source>
        <dbReference type="SAM" id="Phobius"/>
    </source>
</evidence>
<evidence type="ECO:0000313" key="3">
    <source>
        <dbReference type="EMBL" id="QIA88767.1"/>
    </source>
</evidence>
<organism evidence="3 5">
    <name type="scientific">Ligilactobacillus murinus</name>
    <dbReference type="NCBI Taxonomy" id="1622"/>
    <lineage>
        <taxon>Bacteria</taxon>
        <taxon>Bacillati</taxon>
        <taxon>Bacillota</taxon>
        <taxon>Bacilli</taxon>
        <taxon>Lactobacillales</taxon>
        <taxon>Lactobacillaceae</taxon>
        <taxon>Ligilactobacillus</taxon>
    </lineage>
</organism>
<feature type="transmembrane region" description="Helical" evidence="1">
    <location>
        <begin position="133"/>
        <end position="154"/>
    </location>
</feature>
<evidence type="ECO:0000313" key="5">
    <source>
        <dbReference type="Proteomes" id="UP000463931"/>
    </source>
</evidence>
<feature type="chain" id="PRO_5042443250" description="Type VII secretion protein EssA" evidence="2">
    <location>
        <begin position="28"/>
        <end position="171"/>
    </location>
</feature>
<gene>
    <name evidence="3" type="ORF">FEE40_00365</name>
    <name evidence="4" type="ORF">FEE40_07015</name>
</gene>
<sequence length="171" mass="19419">MMKIKNVCVCLGACLIFLGGLVVTATADDGSLELNEQMIYDDGYQDDTLQNYGVKTLFSPEMESQNKKQKKQASAPVVQAEKKIFTHREHSSKQIQQKNQQVLRKYLFTKRSKLKVVPGDKKGKTSELAGFKYLWSTLLFGIMAVLGSALGIYFTKRRVKRKESNSRWTNN</sequence>
<evidence type="ECO:0000256" key="2">
    <source>
        <dbReference type="SAM" id="SignalP"/>
    </source>
</evidence>
<feature type="signal peptide" evidence="2">
    <location>
        <begin position="1"/>
        <end position="27"/>
    </location>
</feature>
<evidence type="ECO:0008006" key="6">
    <source>
        <dbReference type="Google" id="ProtNLM"/>
    </source>
</evidence>
<protein>
    <recommendedName>
        <fullName evidence="6">Type VII secretion protein EssA</fullName>
    </recommendedName>
</protein>
<proteinExistence type="predicted"/>
<dbReference type="Proteomes" id="UP000463931">
    <property type="component" value="Chromosome"/>
</dbReference>
<keyword evidence="2" id="KW-0732">Signal</keyword>